<dbReference type="InterPro" id="IPR029060">
    <property type="entry name" value="PIN-like_dom_sf"/>
</dbReference>
<dbReference type="AlphaFoldDB" id="A0A450UJE6"/>
<keyword evidence="3 5" id="KW-0479">Metal-binding</keyword>
<sequence length="150" mass="16973">MTNKIVLDANVFIKLFPDEPDREKAIELVDALGKKEYVILAPTLFPYEVLRVAITERLQAQVHSVHGLISDYRERNLELVEVDDETIREAIDISNTGNEKSGYPDFHDSIYHALAIVNGCPFITADKRHKAKTETLGNIVLLGDWEEVVL</sequence>
<evidence type="ECO:0000256" key="2">
    <source>
        <dbReference type="ARBA" id="ARBA00022722"/>
    </source>
</evidence>
<evidence type="ECO:0000256" key="3">
    <source>
        <dbReference type="ARBA" id="ARBA00022723"/>
    </source>
</evidence>
<dbReference type="GO" id="GO:0000287">
    <property type="term" value="F:magnesium ion binding"/>
    <property type="evidence" value="ECO:0007669"/>
    <property type="project" value="UniProtKB-UniRule"/>
</dbReference>
<accession>A0A450UJE6</accession>
<keyword evidence="1 5" id="KW-1277">Toxin-antitoxin system</keyword>
<keyword evidence="5" id="KW-0460">Magnesium</keyword>
<reference evidence="8" key="1">
    <citation type="submission" date="2019-02" db="EMBL/GenBank/DDBJ databases">
        <authorList>
            <person name="Gruber-Vodicka R. H."/>
            <person name="Seah K. B. B."/>
        </authorList>
    </citation>
    <scope>NUCLEOTIDE SEQUENCE</scope>
    <source>
        <strain evidence="9">BECK_SA2B12</strain>
        <strain evidence="7">BECK_SA2B15</strain>
        <strain evidence="8">BECK_SA2B20</strain>
    </source>
</reference>
<proteinExistence type="inferred from homology"/>
<dbReference type="EMBL" id="CAADFG010000033">
    <property type="protein sequence ID" value="VFJ91596.1"/>
    <property type="molecule type" value="Genomic_DNA"/>
</dbReference>
<dbReference type="GO" id="GO:0090729">
    <property type="term" value="F:toxin activity"/>
    <property type="evidence" value="ECO:0007669"/>
    <property type="project" value="UniProtKB-KW"/>
</dbReference>
<dbReference type="InterPro" id="IPR002716">
    <property type="entry name" value="PIN_dom"/>
</dbReference>
<keyword evidence="4 5" id="KW-0378">Hydrolase</keyword>
<evidence type="ECO:0000313" key="9">
    <source>
        <dbReference type="EMBL" id="VFJ99476.1"/>
    </source>
</evidence>
<dbReference type="SUPFAM" id="SSF88723">
    <property type="entry name" value="PIN domain-like"/>
    <property type="match status" value="1"/>
</dbReference>
<evidence type="ECO:0000259" key="6">
    <source>
        <dbReference type="Pfam" id="PF01850"/>
    </source>
</evidence>
<dbReference type="GO" id="GO:0004540">
    <property type="term" value="F:RNA nuclease activity"/>
    <property type="evidence" value="ECO:0007669"/>
    <property type="project" value="InterPro"/>
</dbReference>
<dbReference type="Gene3D" id="3.40.50.1010">
    <property type="entry name" value="5'-nuclease"/>
    <property type="match status" value="1"/>
</dbReference>
<dbReference type="HAMAP" id="MF_00265">
    <property type="entry name" value="VapC_Nob1"/>
    <property type="match status" value="1"/>
</dbReference>
<evidence type="ECO:0000313" key="8">
    <source>
        <dbReference type="EMBL" id="VFJ92679.1"/>
    </source>
</evidence>
<comment type="similarity">
    <text evidence="5">Belongs to the PINc/VapC protein family.</text>
</comment>
<evidence type="ECO:0000256" key="1">
    <source>
        <dbReference type="ARBA" id="ARBA00022649"/>
    </source>
</evidence>
<feature type="binding site" evidence="5">
    <location>
        <position position="8"/>
    </location>
    <ligand>
        <name>Mg(2+)</name>
        <dbReference type="ChEBI" id="CHEBI:18420"/>
    </ligand>
</feature>
<evidence type="ECO:0000256" key="5">
    <source>
        <dbReference type="HAMAP-Rule" id="MF_00265"/>
    </source>
</evidence>
<keyword evidence="5" id="KW-0800">Toxin</keyword>
<dbReference type="InterPro" id="IPR044153">
    <property type="entry name" value="PIN_Pae0151-like"/>
</dbReference>
<name>A0A450UJE6_9GAMM</name>
<feature type="domain" description="PIN" evidence="6">
    <location>
        <begin position="5"/>
        <end position="131"/>
    </location>
</feature>
<protein>
    <recommendedName>
        <fullName evidence="5">Ribonuclease VapC</fullName>
        <shortName evidence="5">RNase VapC</shortName>
        <ecNumber evidence="5">3.1.-.-</ecNumber>
    </recommendedName>
    <alternativeName>
        <fullName evidence="5">Toxin VapC</fullName>
    </alternativeName>
</protein>
<comment type="function">
    <text evidence="5">Toxic component of a toxin-antitoxin (TA) system. An RNase.</text>
</comment>
<evidence type="ECO:0000313" key="7">
    <source>
        <dbReference type="EMBL" id="VFJ91596.1"/>
    </source>
</evidence>
<evidence type="ECO:0000256" key="4">
    <source>
        <dbReference type="ARBA" id="ARBA00022801"/>
    </source>
</evidence>
<gene>
    <name evidence="5" type="primary">vapC</name>
    <name evidence="7" type="ORF">BECKH772A_GA0070896_100339</name>
    <name evidence="8" type="ORF">BECKH772B_GA0070898_100329</name>
    <name evidence="9" type="ORF">BECKH772C_GA0070978_100329</name>
</gene>
<keyword evidence="2 5" id="KW-0540">Nuclease</keyword>
<organism evidence="8">
    <name type="scientific">Candidatus Kentrum eta</name>
    <dbReference type="NCBI Taxonomy" id="2126337"/>
    <lineage>
        <taxon>Bacteria</taxon>
        <taxon>Pseudomonadati</taxon>
        <taxon>Pseudomonadota</taxon>
        <taxon>Gammaproteobacteria</taxon>
        <taxon>Candidatus Kentrum</taxon>
    </lineage>
</organism>
<dbReference type="Pfam" id="PF01850">
    <property type="entry name" value="PIN"/>
    <property type="match status" value="1"/>
</dbReference>
<comment type="cofactor">
    <cofactor evidence="5">
        <name>Mg(2+)</name>
        <dbReference type="ChEBI" id="CHEBI:18420"/>
    </cofactor>
</comment>
<dbReference type="CDD" id="cd09873">
    <property type="entry name" value="PIN_Pae0151-like"/>
    <property type="match status" value="1"/>
</dbReference>
<dbReference type="EMBL" id="CAADFI010000032">
    <property type="protein sequence ID" value="VFJ92679.1"/>
    <property type="molecule type" value="Genomic_DNA"/>
</dbReference>
<dbReference type="EC" id="3.1.-.-" evidence="5"/>
<dbReference type="InterPro" id="IPR022907">
    <property type="entry name" value="VapC_family"/>
</dbReference>
<dbReference type="GO" id="GO:0016787">
    <property type="term" value="F:hydrolase activity"/>
    <property type="evidence" value="ECO:0007669"/>
    <property type="project" value="UniProtKB-KW"/>
</dbReference>
<feature type="binding site" evidence="5">
    <location>
        <position position="108"/>
    </location>
    <ligand>
        <name>Mg(2+)</name>
        <dbReference type="ChEBI" id="CHEBI:18420"/>
    </ligand>
</feature>
<dbReference type="EMBL" id="CAADFJ010000032">
    <property type="protein sequence ID" value="VFJ99476.1"/>
    <property type="molecule type" value="Genomic_DNA"/>
</dbReference>